<keyword evidence="1" id="KW-0863">Zinc-finger</keyword>
<evidence type="ECO:0000313" key="4">
    <source>
        <dbReference type="EMBL" id="SDH70635.1"/>
    </source>
</evidence>
<accession>A0A1G8EL59</accession>
<keyword evidence="1" id="KW-0479">Metal-binding</keyword>
<proteinExistence type="predicted"/>
<dbReference type="InterPro" id="IPR007527">
    <property type="entry name" value="Znf_SWIM"/>
</dbReference>
<evidence type="ECO:0000256" key="2">
    <source>
        <dbReference type="SAM" id="MobiDB-lite"/>
    </source>
</evidence>
<organism evidence="4 5">
    <name type="scientific">Propionivibrio dicarboxylicus</name>
    <dbReference type="NCBI Taxonomy" id="83767"/>
    <lineage>
        <taxon>Bacteria</taxon>
        <taxon>Pseudomonadati</taxon>
        <taxon>Pseudomonadota</taxon>
        <taxon>Betaproteobacteria</taxon>
        <taxon>Rhodocyclales</taxon>
        <taxon>Rhodocyclaceae</taxon>
        <taxon>Propionivibrio</taxon>
    </lineage>
</organism>
<dbReference type="Pfam" id="PF04434">
    <property type="entry name" value="SWIM"/>
    <property type="match status" value="1"/>
</dbReference>
<evidence type="ECO:0000256" key="1">
    <source>
        <dbReference type="PROSITE-ProRule" id="PRU00325"/>
    </source>
</evidence>
<reference evidence="4 5" key="1">
    <citation type="submission" date="2016-10" db="EMBL/GenBank/DDBJ databases">
        <authorList>
            <person name="de Groot N.N."/>
        </authorList>
    </citation>
    <scope>NUCLEOTIDE SEQUENCE [LARGE SCALE GENOMIC DNA]</scope>
    <source>
        <strain evidence="4 5">DSM 5885</strain>
    </source>
</reference>
<dbReference type="AlphaFoldDB" id="A0A1G8EL59"/>
<feature type="region of interest" description="Disordered" evidence="2">
    <location>
        <begin position="37"/>
        <end position="56"/>
    </location>
</feature>
<keyword evidence="5" id="KW-1185">Reference proteome</keyword>
<keyword evidence="1" id="KW-0862">Zinc</keyword>
<dbReference type="GO" id="GO:0008270">
    <property type="term" value="F:zinc ion binding"/>
    <property type="evidence" value="ECO:0007669"/>
    <property type="project" value="UniProtKB-KW"/>
</dbReference>
<dbReference type="EMBL" id="FNCY01000008">
    <property type="protein sequence ID" value="SDH70635.1"/>
    <property type="molecule type" value="Genomic_DNA"/>
</dbReference>
<name>A0A1G8EL59_9RHOO</name>
<feature type="domain" description="SWIM-type" evidence="3">
    <location>
        <begin position="85"/>
        <end position="125"/>
    </location>
</feature>
<protein>
    <submittedName>
        <fullName evidence="4">SWIM zinc finger</fullName>
    </submittedName>
</protein>
<gene>
    <name evidence="4" type="ORF">SAMN05660652_02118</name>
</gene>
<sequence>MFEIVILVAVLCLVVFLLFGKRSEPEVRTKAPLKEERVVERRSHNHSPAQTASEEDVSAKVFDLQFSFSSSGKKTVHSRTQDATYEIDLGEITCTCPDFATRSGFPKNHMSRLCKHLMASLDAAKAFSDDPWKAAIAKNHQGGPVEALMISPSKSQPVLLTVSRNKDWVNVFARKKRRGETMATASGEIDQFGWSVAESRWSYGEAPPGARELRGILKKITAN</sequence>
<evidence type="ECO:0000313" key="5">
    <source>
        <dbReference type="Proteomes" id="UP000198607"/>
    </source>
</evidence>
<dbReference type="PROSITE" id="PS50966">
    <property type="entry name" value="ZF_SWIM"/>
    <property type="match status" value="1"/>
</dbReference>
<dbReference type="RefSeq" id="WP_176785841.1">
    <property type="nucleotide sequence ID" value="NZ_FNCY01000008.1"/>
</dbReference>
<dbReference type="STRING" id="83767.SAMN05660652_02118"/>
<dbReference type="Proteomes" id="UP000198607">
    <property type="component" value="Unassembled WGS sequence"/>
</dbReference>
<evidence type="ECO:0000259" key="3">
    <source>
        <dbReference type="PROSITE" id="PS50966"/>
    </source>
</evidence>